<evidence type="ECO:0000256" key="3">
    <source>
        <dbReference type="PROSITE-ProRule" id="PRU00339"/>
    </source>
</evidence>
<dbReference type="SMART" id="SM00028">
    <property type="entry name" value="TPR"/>
    <property type="match status" value="1"/>
</dbReference>
<proteinExistence type="predicted"/>
<protein>
    <submittedName>
        <fullName evidence="4">Tetratricopeptide repeat family protein</fullName>
    </submittedName>
</protein>
<gene>
    <name evidence="4" type="ORF">OTSGILL_2540</name>
</gene>
<keyword evidence="1" id="KW-0677">Repeat</keyword>
<feature type="repeat" description="TPR" evidence="3">
    <location>
        <begin position="19"/>
        <end position="52"/>
    </location>
</feature>
<dbReference type="EMBL" id="LANO01000056">
    <property type="protein sequence ID" value="KJV51046.1"/>
    <property type="molecule type" value="Genomic_DNA"/>
</dbReference>
<dbReference type="PROSITE" id="PS50005">
    <property type="entry name" value="TPR"/>
    <property type="match status" value="1"/>
</dbReference>
<evidence type="ECO:0000256" key="1">
    <source>
        <dbReference type="ARBA" id="ARBA00022737"/>
    </source>
</evidence>
<dbReference type="Gene3D" id="1.25.40.10">
    <property type="entry name" value="Tetratricopeptide repeat domain"/>
    <property type="match status" value="1"/>
</dbReference>
<dbReference type="InterPro" id="IPR011990">
    <property type="entry name" value="TPR-like_helical_dom_sf"/>
</dbReference>
<accession>A0A0F3M5X9</accession>
<dbReference type="InterPro" id="IPR013105">
    <property type="entry name" value="TPR_2"/>
</dbReference>
<name>A0A0F3M5X9_ORITS</name>
<sequence length="78" mass="9311">MKKQSKNYDIAIKYNSSYPEAYYNKGIALMRLGYIQEAIENYDIAIRYRPNYSEAYYNKGFHFSIFRTIAESNRAFLI</sequence>
<evidence type="ECO:0000256" key="2">
    <source>
        <dbReference type="ARBA" id="ARBA00022803"/>
    </source>
</evidence>
<organism evidence="4 5">
    <name type="scientific">Orientia tsutsugamushi str. Gilliam</name>
    <dbReference type="NCBI Taxonomy" id="1359184"/>
    <lineage>
        <taxon>Bacteria</taxon>
        <taxon>Pseudomonadati</taxon>
        <taxon>Pseudomonadota</taxon>
        <taxon>Alphaproteobacteria</taxon>
        <taxon>Rickettsiales</taxon>
        <taxon>Rickettsiaceae</taxon>
        <taxon>Rickettsieae</taxon>
        <taxon>Orientia</taxon>
    </lineage>
</organism>
<dbReference type="PATRIC" id="fig|1359184.3.peg.2457"/>
<dbReference type="InterPro" id="IPR051685">
    <property type="entry name" value="Ycf3/AcsC/BcsC/TPR_MFPF"/>
</dbReference>
<dbReference type="PANTHER" id="PTHR44943:SF8">
    <property type="entry name" value="TPR REPEAT-CONTAINING PROTEIN MJ0263"/>
    <property type="match status" value="1"/>
</dbReference>
<keyword evidence="2 3" id="KW-0802">TPR repeat</keyword>
<comment type="caution">
    <text evidence="4">The sequence shown here is derived from an EMBL/GenBank/DDBJ whole genome shotgun (WGS) entry which is preliminary data.</text>
</comment>
<dbReference type="InterPro" id="IPR019734">
    <property type="entry name" value="TPR_rpt"/>
</dbReference>
<evidence type="ECO:0000313" key="4">
    <source>
        <dbReference type="EMBL" id="KJV51046.1"/>
    </source>
</evidence>
<dbReference type="PANTHER" id="PTHR44943">
    <property type="entry name" value="CELLULOSE SYNTHASE OPERON PROTEIN C"/>
    <property type="match status" value="1"/>
</dbReference>
<dbReference type="Pfam" id="PF07719">
    <property type="entry name" value="TPR_2"/>
    <property type="match status" value="1"/>
</dbReference>
<reference evidence="4 5" key="1">
    <citation type="submission" date="2015-02" db="EMBL/GenBank/DDBJ databases">
        <title>Genome Sequencing of Rickettsiales.</title>
        <authorList>
            <person name="Daugherty S.C."/>
            <person name="Su Q."/>
            <person name="Abolude K."/>
            <person name="Beier-Sexton M."/>
            <person name="Carlyon J.A."/>
            <person name="Carter R."/>
            <person name="Day N.P."/>
            <person name="Dumler S.J."/>
            <person name="Dyachenko V."/>
            <person name="Godinez A."/>
            <person name="Kurtti T.J."/>
            <person name="Lichay M."/>
            <person name="Mullins K.E."/>
            <person name="Ott S."/>
            <person name="Pappas-Brown V."/>
            <person name="Paris D.H."/>
            <person name="Patel P."/>
            <person name="Richards A.L."/>
            <person name="Sadzewicz L."/>
            <person name="Sears K."/>
            <person name="Seidman D."/>
            <person name="Sengamalay N."/>
            <person name="Stenos J."/>
            <person name="Tallon L.J."/>
            <person name="Vincent G."/>
            <person name="Fraser C.M."/>
            <person name="Munderloh U."/>
            <person name="Dunning-Hotopp J.C."/>
        </authorList>
    </citation>
    <scope>NUCLEOTIDE SEQUENCE [LARGE SCALE GENOMIC DNA]</scope>
    <source>
        <strain evidence="4 5">Gilliam</strain>
    </source>
</reference>
<evidence type="ECO:0000313" key="5">
    <source>
        <dbReference type="Proteomes" id="UP000033769"/>
    </source>
</evidence>
<dbReference type="SUPFAM" id="SSF48452">
    <property type="entry name" value="TPR-like"/>
    <property type="match status" value="1"/>
</dbReference>
<dbReference type="AlphaFoldDB" id="A0A0F3M5X9"/>
<dbReference type="Proteomes" id="UP000033769">
    <property type="component" value="Unassembled WGS sequence"/>
</dbReference>
<dbReference type="PROSITE" id="PS50293">
    <property type="entry name" value="TPR_REGION"/>
    <property type="match status" value="1"/>
</dbReference>